<protein>
    <recommendedName>
        <fullName evidence="3">GRAM domain-containing protein</fullName>
    </recommendedName>
</protein>
<name>A0A7Z3CAY4_PSEFL</name>
<proteinExistence type="predicted"/>
<sequence>MAEAVLKTKLVNFLAPGGLWVGGKVTVTHSTIFMNANAMNRMVQDGALDIEIPMASIRKVSLEWGFMTKIVCLETDYGCFYFRCFGAKEMVSMITKMYVSRALQRT</sequence>
<evidence type="ECO:0008006" key="3">
    <source>
        <dbReference type="Google" id="ProtNLM"/>
    </source>
</evidence>
<organism evidence="1 2">
    <name type="scientific">Pseudomonas fluorescens</name>
    <dbReference type="NCBI Taxonomy" id="294"/>
    <lineage>
        <taxon>Bacteria</taxon>
        <taxon>Pseudomonadati</taxon>
        <taxon>Pseudomonadota</taxon>
        <taxon>Gammaproteobacteria</taxon>
        <taxon>Pseudomonadales</taxon>
        <taxon>Pseudomonadaceae</taxon>
        <taxon>Pseudomonas</taxon>
    </lineage>
</organism>
<gene>
    <name evidence="1" type="ORF">C6Y56_11945</name>
</gene>
<reference evidence="1 2" key="1">
    <citation type="submission" date="2018-03" db="EMBL/GenBank/DDBJ databases">
        <title>Complete genome sequence of Pseudomonas fluorescens sp. G7.</title>
        <authorList>
            <person name="Gao C.-H."/>
            <person name="Li Z."/>
            <person name="Cai P."/>
        </authorList>
    </citation>
    <scope>NUCLEOTIDE SEQUENCE [LARGE SCALE GENOMIC DNA]</scope>
    <source>
        <strain evidence="1 2">G7</strain>
    </source>
</reference>
<dbReference type="Proteomes" id="UP000501669">
    <property type="component" value="Chromosome"/>
</dbReference>
<accession>A0A7Z3CAY4</accession>
<dbReference type="EMBL" id="CP027561">
    <property type="protein sequence ID" value="QJP98535.1"/>
    <property type="molecule type" value="Genomic_DNA"/>
</dbReference>
<dbReference type="RefSeq" id="WP_169430005.1">
    <property type="nucleotide sequence ID" value="NZ_CP027561.1"/>
</dbReference>
<dbReference type="AlphaFoldDB" id="A0A7Z3CAY4"/>
<evidence type="ECO:0000313" key="2">
    <source>
        <dbReference type="Proteomes" id="UP000501669"/>
    </source>
</evidence>
<evidence type="ECO:0000313" key="1">
    <source>
        <dbReference type="EMBL" id="QJP98535.1"/>
    </source>
</evidence>